<dbReference type="PANTHER" id="PTHR43721">
    <property type="entry name" value="ELONGATION FACTOR TU-RELATED"/>
    <property type="match status" value="1"/>
</dbReference>
<evidence type="ECO:0000256" key="4">
    <source>
        <dbReference type="PROSITE-ProRule" id="PRU00182"/>
    </source>
</evidence>
<dbReference type="InterPro" id="IPR057896">
    <property type="entry name" value="MTRES1_C"/>
</dbReference>
<dbReference type="Gene3D" id="3.10.290.10">
    <property type="entry name" value="RNA-binding S4 domain"/>
    <property type="match status" value="1"/>
</dbReference>
<dbReference type="GO" id="GO:0003746">
    <property type="term" value="F:translation elongation factor activity"/>
    <property type="evidence" value="ECO:0007669"/>
    <property type="project" value="TreeGrafter"/>
</dbReference>
<dbReference type="InterPro" id="IPR016040">
    <property type="entry name" value="NAD(P)-bd_dom"/>
</dbReference>
<keyword evidence="3" id="KW-0342">GTP-binding</keyword>
<keyword evidence="2" id="KW-0547">Nucleotide-binding</keyword>
<dbReference type="CDD" id="cd04094">
    <property type="entry name" value="eSelB_III"/>
    <property type="match status" value="1"/>
</dbReference>
<dbReference type="CDD" id="cd03696">
    <property type="entry name" value="SelB_II"/>
    <property type="match status" value="1"/>
</dbReference>
<dbReference type="WBParaSite" id="PSAMB.scaffold1117size35730.g11207.t1">
    <property type="protein sequence ID" value="PSAMB.scaffold1117size35730.g11207.t1"/>
    <property type="gene ID" value="PSAMB.scaffold1117size35730.g11207"/>
</dbReference>
<dbReference type="InterPro" id="IPR009000">
    <property type="entry name" value="Transl_B-barrel_sf"/>
</dbReference>
<dbReference type="PROSITE" id="PS50889">
    <property type="entry name" value="S4"/>
    <property type="match status" value="1"/>
</dbReference>
<feature type="region of interest" description="Disordered" evidence="5">
    <location>
        <begin position="543"/>
        <end position="563"/>
    </location>
</feature>
<comment type="similarity">
    <text evidence="1">Belongs to the TRAFAC class translation factor GTPase superfamily. Classic translation factor GTPase family. EF-Tu/EF-1A subfamily.</text>
</comment>
<feature type="domain" description="Tr-type G" evidence="6">
    <location>
        <begin position="42"/>
        <end position="244"/>
    </location>
</feature>
<name>A0A914UPA0_9BILA</name>
<dbReference type="PANTHER" id="PTHR43721:SF11">
    <property type="entry name" value="SELENOCYSTEINE-SPECIFIC ELONGATION FACTOR"/>
    <property type="match status" value="1"/>
</dbReference>
<dbReference type="CDD" id="cd00165">
    <property type="entry name" value="S4"/>
    <property type="match status" value="1"/>
</dbReference>
<protein>
    <submittedName>
        <fullName evidence="8">Tr-type G domain-containing protein</fullName>
    </submittedName>
</protein>
<dbReference type="GO" id="GO:0003924">
    <property type="term" value="F:GTPase activity"/>
    <property type="evidence" value="ECO:0007669"/>
    <property type="project" value="InterPro"/>
</dbReference>
<dbReference type="GO" id="GO:0001514">
    <property type="term" value="P:selenocysteine incorporation"/>
    <property type="evidence" value="ECO:0007669"/>
    <property type="project" value="TreeGrafter"/>
</dbReference>
<dbReference type="Pfam" id="PF00009">
    <property type="entry name" value="GTP_EFTU"/>
    <property type="match status" value="1"/>
</dbReference>
<dbReference type="SUPFAM" id="SSF52540">
    <property type="entry name" value="P-loop containing nucleoside triphosphate hydrolases"/>
    <property type="match status" value="1"/>
</dbReference>
<dbReference type="GO" id="GO:0005525">
    <property type="term" value="F:GTP binding"/>
    <property type="evidence" value="ECO:0007669"/>
    <property type="project" value="UniProtKB-KW"/>
</dbReference>
<dbReference type="Gene3D" id="3.40.50.300">
    <property type="entry name" value="P-loop containing nucleotide triphosphate hydrolases"/>
    <property type="match status" value="1"/>
</dbReference>
<reference evidence="8" key="1">
    <citation type="submission" date="2022-11" db="UniProtKB">
        <authorList>
            <consortium name="WormBaseParasite"/>
        </authorList>
    </citation>
    <scope>IDENTIFICATION</scope>
</reference>
<keyword evidence="4" id="KW-0694">RNA-binding</keyword>
<dbReference type="FunFam" id="2.40.30.10:FF:000052">
    <property type="entry name" value="Selenocysteine-specific elongation factor EF-Sec"/>
    <property type="match status" value="1"/>
</dbReference>
<evidence type="ECO:0000256" key="3">
    <source>
        <dbReference type="ARBA" id="ARBA00023134"/>
    </source>
</evidence>
<dbReference type="InterPro" id="IPR036291">
    <property type="entry name" value="NAD(P)-bd_dom_sf"/>
</dbReference>
<evidence type="ECO:0000256" key="5">
    <source>
        <dbReference type="SAM" id="MobiDB-lite"/>
    </source>
</evidence>
<dbReference type="Pfam" id="PF25818">
    <property type="entry name" value="MTRES1_C"/>
    <property type="match status" value="1"/>
</dbReference>
<dbReference type="AlphaFoldDB" id="A0A914UPA0"/>
<dbReference type="Pfam" id="PF21131">
    <property type="entry name" value="eEFSec_4th"/>
    <property type="match status" value="1"/>
</dbReference>
<dbReference type="InterPro" id="IPR027417">
    <property type="entry name" value="P-loop_NTPase"/>
</dbReference>
<dbReference type="PRINTS" id="PR00315">
    <property type="entry name" value="ELONGATNFCT"/>
</dbReference>
<dbReference type="InterPro" id="IPR000795">
    <property type="entry name" value="T_Tr_GTP-bd_dom"/>
</dbReference>
<dbReference type="PROSITE" id="PS51722">
    <property type="entry name" value="G_TR_2"/>
    <property type="match status" value="1"/>
</dbReference>
<dbReference type="SUPFAM" id="SSF50447">
    <property type="entry name" value="Translation proteins"/>
    <property type="match status" value="1"/>
</dbReference>
<accession>A0A914UPA0</accession>
<evidence type="ECO:0000259" key="6">
    <source>
        <dbReference type="PROSITE" id="PS51722"/>
    </source>
</evidence>
<evidence type="ECO:0000313" key="7">
    <source>
        <dbReference type="Proteomes" id="UP000887566"/>
    </source>
</evidence>
<dbReference type="InterPro" id="IPR049393">
    <property type="entry name" value="eEFSec_III"/>
</dbReference>
<dbReference type="Pfam" id="PF16363">
    <property type="entry name" value="GDP_Man_Dehyd"/>
    <property type="match status" value="1"/>
</dbReference>
<keyword evidence="7" id="KW-1185">Reference proteome</keyword>
<evidence type="ECO:0000256" key="1">
    <source>
        <dbReference type="ARBA" id="ARBA00007249"/>
    </source>
</evidence>
<dbReference type="SUPFAM" id="SSF51735">
    <property type="entry name" value="NAD(P)-binding Rossmann-fold domains"/>
    <property type="match status" value="1"/>
</dbReference>
<evidence type="ECO:0000313" key="8">
    <source>
        <dbReference type="WBParaSite" id="PSAMB.scaffold1117size35730.g11207.t1"/>
    </source>
</evidence>
<dbReference type="Pfam" id="PF21208">
    <property type="entry name" value="euk_SelB_III"/>
    <property type="match status" value="1"/>
</dbReference>
<dbReference type="Proteomes" id="UP000887566">
    <property type="component" value="Unplaced"/>
</dbReference>
<sequence>MSPIKKVLVTGGAGFIGSHTVLELLNAGYEVVAIDNFVNASHFNFNIGIFGHVDSGKTSLARALSTIASTAAFDAHPQSRERGITLDLGFSSFVLPLDADRSAELQPWNEAQITVVDCPGHASLIRTVIGGAQIIDLVLLVVDVVKGMQTQTAECLLLAEITRPGHMIVVFNKLDMLPDATRSATLDKLEKRFRKTLESTSFRDAPFVRISAAPGAVADASPLLLDSLLCALKKCIYLPSRSPEGKFLMAADHCFPIRGQGTVVTGTVLSGSIKPGATVRIPMLGESRKVKTMQMFKQPVTYAMQGDRVALCLTQLEAKQFERGLICDEDAVLTVYAAVVSFNRIGYFKGKLTAKARFHVSVGHETVMASCAFFRASAKDADFSFDAEYEHMDEVGDGDDCFALLTFDRSVICPPSSLYIASRLDADIHANSCRLAFYGRMLHPFVDKDYTHTSLPALKVFKNRRRVGQIDRLVDERTLVAHSLFKKETTLEPFVNMKVSLSSGEVGHIEGGFGQSGKVRVFFAGGLHEDTLDKLRLLGGGRKKKAKAEDDDHPPPGEPTTLSLAFKRFIYDPKKRMVQGREEVVESDDEVTDDDDDDEDEERKEEDEGVAKDYKERTIGLNSPRLDLLLGRALNKGRAAIEEMFYAGRFKVNGVIAKKKAANIHDNDEIDFLIGPSPDNPEFSVVTRIKVVSYDLRSATKTGLFPVEVRIWPALVVTDWKEEPEKED</sequence>
<dbReference type="Pfam" id="PF03144">
    <property type="entry name" value="GTP_EFTU_D2"/>
    <property type="match status" value="1"/>
</dbReference>
<feature type="compositionally biased region" description="Acidic residues" evidence="5">
    <location>
        <begin position="585"/>
        <end position="608"/>
    </location>
</feature>
<dbReference type="SUPFAM" id="SSF50465">
    <property type="entry name" value="EF-Tu/eEF-1alpha/eIF2-gamma C-terminal domain"/>
    <property type="match status" value="1"/>
</dbReference>
<evidence type="ECO:0000256" key="2">
    <source>
        <dbReference type="ARBA" id="ARBA00022741"/>
    </source>
</evidence>
<dbReference type="Gene3D" id="3.40.50.720">
    <property type="entry name" value="NAD(P)-binding Rossmann-like Domain"/>
    <property type="match status" value="1"/>
</dbReference>
<dbReference type="GO" id="GO:0003723">
    <property type="term" value="F:RNA binding"/>
    <property type="evidence" value="ECO:0007669"/>
    <property type="project" value="UniProtKB-KW"/>
</dbReference>
<proteinExistence type="inferred from homology"/>
<dbReference type="Gene3D" id="2.40.30.10">
    <property type="entry name" value="Translation factors"/>
    <property type="match status" value="2"/>
</dbReference>
<feature type="region of interest" description="Disordered" evidence="5">
    <location>
        <begin position="579"/>
        <end position="615"/>
    </location>
</feature>
<dbReference type="InterPro" id="IPR004161">
    <property type="entry name" value="EFTu-like_2"/>
</dbReference>
<dbReference type="InterPro" id="IPR036986">
    <property type="entry name" value="S4_RNA-bd_sf"/>
</dbReference>
<dbReference type="InterPro" id="IPR049394">
    <property type="entry name" value="eEFSec_C"/>
</dbReference>
<dbReference type="InterPro" id="IPR009001">
    <property type="entry name" value="Transl_elong_EF1A/Init_IF2_C"/>
</dbReference>
<organism evidence="7 8">
    <name type="scientific">Plectus sambesii</name>
    <dbReference type="NCBI Taxonomy" id="2011161"/>
    <lineage>
        <taxon>Eukaryota</taxon>
        <taxon>Metazoa</taxon>
        <taxon>Ecdysozoa</taxon>
        <taxon>Nematoda</taxon>
        <taxon>Chromadorea</taxon>
        <taxon>Plectida</taxon>
        <taxon>Plectina</taxon>
        <taxon>Plectoidea</taxon>
        <taxon>Plectidae</taxon>
        <taxon>Plectus</taxon>
    </lineage>
</organism>
<dbReference type="InterPro" id="IPR050055">
    <property type="entry name" value="EF-Tu_GTPase"/>
</dbReference>